<dbReference type="Proteomes" id="UP000054166">
    <property type="component" value="Unassembled WGS sequence"/>
</dbReference>
<protein>
    <submittedName>
        <fullName evidence="2">Uncharacterized protein</fullName>
    </submittedName>
</protein>
<dbReference type="AlphaFoldDB" id="A0A0C3C189"/>
<evidence type="ECO:0000256" key="1">
    <source>
        <dbReference type="SAM" id="MobiDB-lite"/>
    </source>
</evidence>
<feature type="region of interest" description="Disordered" evidence="1">
    <location>
        <begin position="133"/>
        <end position="156"/>
    </location>
</feature>
<evidence type="ECO:0000313" key="3">
    <source>
        <dbReference type="Proteomes" id="UP000054166"/>
    </source>
</evidence>
<reference evidence="3" key="2">
    <citation type="submission" date="2015-01" db="EMBL/GenBank/DDBJ databases">
        <title>Evolutionary Origins and Diversification of the Mycorrhizal Mutualists.</title>
        <authorList>
            <consortium name="DOE Joint Genome Institute"/>
            <consortium name="Mycorrhizal Genomics Consortium"/>
            <person name="Kohler A."/>
            <person name="Kuo A."/>
            <person name="Nagy L.G."/>
            <person name="Floudas D."/>
            <person name="Copeland A."/>
            <person name="Barry K.W."/>
            <person name="Cichocki N."/>
            <person name="Veneault-Fourrey C."/>
            <person name="LaButti K."/>
            <person name="Lindquist E.A."/>
            <person name="Lipzen A."/>
            <person name="Lundell T."/>
            <person name="Morin E."/>
            <person name="Murat C."/>
            <person name="Riley R."/>
            <person name="Ohm R."/>
            <person name="Sun H."/>
            <person name="Tunlid A."/>
            <person name="Henrissat B."/>
            <person name="Grigoriev I.V."/>
            <person name="Hibbett D.S."/>
            <person name="Martin F."/>
        </authorList>
    </citation>
    <scope>NUCLEOTIDE SEQUENCE [LARGE SCALE GENOMIC DNA]</scope>
    <source>
        <strain evidence="3">F 1598</strain>
    </source>
</reference>
<organism evidence="2 3">
    <name type="scientific">Piloderma croceum (strain F 1598)</name>
    <dbReference type="NCBI Taxonomy" id="765440"/>
    <lineage>
        <taxon>Eukaryota</taxon>
        <taxon>Fungi</taxon>
        <taxon>Dikarya</taxon>
        <taxon>Basidiomycota</taxon>
        <taxon>Agaricomycotina</taxon>
        <taxon>Agaricomycetes</taxon>
        <taxon>Agaricomycetidae</taxon>
        <taxon>Atheliales</taxon>
        <taxon>Atheliaceae</taxon>
        <taxon>Piloderma</taxon>
    </lineage>
</organism>
<sequence length="156" mass="17177">MSQSAYVAHHLLLSDNHFNPKGINNRQFRYNGGIGPYFSLQIPTFDGWAPFRLPDYKDLPKIHTEISPRSAVIVMFTLGAYNLSDGAAMSYGVTVGVSLNIQSVILLAELLKADAPFTLTFTSNAPLHLRVLSKTESSDSEDKTEGTDNDPESQLM</sequence>
<name>A0A0C3C189_PILCF</name>
<reference evidence="2 3" key="1">
    <citation type="submission" date="2014-04" db="EMBL/GenBank/DDBJ databases">
        <authorList>
            <consortium name="DOE Joint Genome Institute"/>
            <person name="Kuo A."/>
            <person name="Tarkka M."/>
            <person name="Buscot F."/>
            <person name="Kohler A."/>
            <person name="Nagy L.G."/>
            <person name="Floudas D."/>
            <person name="Copeland A."/>
            <person name="Barry K.W."/>
            <person name="Cichocki N."/>
            <person name="Veneault-Fourrey C."/>
            <person name="LaButti K."/>
            <person name="Lindquist E.A."/>
            <person name="Lipzen A."/>
            <person name="Lundell T."/>
            <person name="Morin E."/>
            <person name="Murat C."/>
            <person name="Sun H."/>
            <person name="Tunlid A."/>
            <person name="Henrissat B."/>
            <person name="Grigoriev I.V."/>
            <person name="Hibbett D.S."/>
            <person name="Martin F."/>
            <person name="Nordberg H.P."/>
            <person name="Cantor M.N."/>
            <person name="Hua S.X."/>
        </authorList>
    </citation>
    <scope>NUCLEOTIDE SEQUENCE [LARGE SCALE GENOMIC DNA]</scope>
    <source>
        <strain evidence="2 3">F 1598</strain>
    </source>
</reference>
<accession>A0A0C3C189</accession>
<dbReference type="EMBL" id="KN832991">
    <property type="protein sequence ID" value="KIM83357.1"/>
    <property type="molecule type" value="Genomic_DNA"/>
</dbReference>
<keyword evidence="3" id="KW-1185">Reference proteome</keyword>
<proteinExistence type="predicted"/>
<gene>
    <name evidence="2" type="ORF">PILCRDRAFT_7288</name>
</gene>
<dbReference type="HOGENOM" id="CLU_1687325_0_0_1"/>
<evidence type="ECO:0000313" key="2">
    <source>
        <dbReference type="EMBL" id="KIM83357.1"/>
    </source>
</evidence>
<dbReference type="InParanoid" id="A0A0C3C189"/>
<feature type="compositionally biased region" description="Basic and acidic residues" evidence="1">
    <location>
        <begin position="136"/>
        <end position="146"/>
    </location>
</feature>
<feature type="compositionally biased region" description="Acidic residues" evidence="1">
    <location>
        <begin position="147"/>
        <end position="156"/>
    </location>
</feature>